<dbReference type="InterPro" id="IPR011625">
    <property type="entry name" value="A2M_N_BRD"/>
</dbReference>
<evidence type="ECO:0000256" key="1">
    <source>
        <dbReference type="SAM" id="MobiDB-lite"/>
    </source>
</evidence>
<evidence type="ECO:0000313" key="3">
    <source>
        <dbReference type="Proteomes" id="UP000245340"/>
    </source>
</evidence>
<dbReference type="Gene3D" id="2.60.40.10">
    <property type="entry name" value="Immunoglobulins"/>
    <property type="match status" value="1"/>
</dbReference>
<organism evidence="3 4">
    <name type="scientific">Odobenus rosmarus divergens</name>
    <name type="common">Pacific walrus</name>
    <dbReference type="NCBI Taxonomy" id="9708"/>
    <lineage>
        <taxon>Eukaryota</taxon>
        <taxon>Metazoa</taxon>
        <taxon>Chordata</taxon>
        <taxon>Craniata</taxon>
        <taxon>Vertebrata</taxon>
        <taxon>Euteleostomi</taxon>
        <taxon>Mammalia</taxon>
        <taxon>Eutheria</taxon>
        <taxon>Laurasiatheria</taxon>
        <taxon>Carnivora</taxon>
        <taxon>Caniformia</taxon>
        <taxon>Pinnipedia</taxon>
        <taxon>Odobenidae</taxon>
        <taxon>Odobenus</taxon>
    </lineage>
</organism>
<dbReference type="AlphaFoldDB" id="A0A9B0GH96"/>
<keyword evidence="3" id="KW-1185">Reference proteome</keyword>
<dbReference type="Pfam" id="PF07703">
    <property type="entry name" value="A2M_BRD"/>
    <property type="match status" value="1"/>
</dbReference>
<dbReference type="Gene3D" id="6.20.50.160">
    <property type="match status" value="1"/>
</dbReference>
<feature type="region of interest" description="Disordered" evidence="1">
    <location>
        <begin position="217"/>
        <end position="236"/>
    </location>
</feature>
<dbReference type="GO" id="GO:0005615">
    <property type="term" value="C:extracellular space"/>
    <property type="evidence" value="ECO:0007669"/>
    <property type="project" value="InterPro"/>
</dbReference>
<dbReference type="PANTHER" id="PTHR11412:SF111">
    <property type="entry name" value="VENOM FACTOR"/>
    <property type="match status" value="1"/>
</dbReference>
<dbReference type="PANTHER" id="PTHR11412">
    <property type="entry name" value="MACROGLOBULIN / COMPLEMENT"/>
    <property type="match status" value="1"/>
</dbReference>
<dbReference type="SMART" id="SM01359">
    <property type="entry name" value="A2M_N_2"/>
    <property type="match status" value="1"/>
</dbReference>
<name>A0A9B0GH96_ODORO</name>
<dbReference type="SUPFAM" id="SSF48239">
    <property type="entry name" value="Terpenoid cyclases/Protein prenyltransferases"/>
    <property type="match status" value="1"/>
</dbReference>
<feature type="compositionally biased region" description="Polar residues" evidence="1">
    <location>
        <begin position="217"/>
        <end position="227"/>
    </location>
</feature>
<dbReference type="InterPro" id="IPR050473">
    <property type="entry name" value="A2M/Complement_sys"/>
</dbReference>
<dbReference type="InterPro" id="IPR040839">
    <property type="entry name" value="MG4"/>
</dbReference>
<sequence>MVQAETSGVKIIRSPYSIKFIRTPQYFKPGMPFHVKVFVSNPDGSPASRVLVRCQDKRDCTSANGVAILTINTNAKNREKLPILVETDEPLRPEEQASANMTAWPYSTQGGSGNILHIEVKTVAELKVGLKKERTFQTLKPNSQVEVKVTGDEEATVGLVAVDKAVYVLNSKHKLTQKKVWDVVEEHDIGCTAGSGNDGLAVFKDAGLDLKMSTGMHTPASSDWQGPQSPPASRHRRSLKWLETKRNAGYTHMLTHRSAHGTYHISNGHLGSTWLTSYVFRVFALAYSIMTTSTFDLHSLCATANWIIAKRQAEDGHFLENGPVIMALMQGGYRGSEANIALTALVLIALDEGRYLCSREIPNLPASME</sequence>
<accession>A0A9B0GH96</accession>
<evidence type="ECO:0000313" key="4">
    <source>
        <dbReference type="RefSeq" id="XP_004399056.1"/>
    </source>
</evidence>
<dbReference type="Gene3D" id="1.20.50.70">
    <property type="match status" value="1"/>
</dbReference>
<gene>
    <name evidence="4" type="primary">LOC101366190</name>
</gene>
<reference evidence="4" key="1">
    <citation type="submission" date="2025-08" db="UniProtKB">
        <authorList>
            <consortium name="RefSeq"/>
        </authorList>
    </citation>
    <scope>IDENTIFICATION</scope>
</reference>
<dbReference type="RefSeq" id="XP_004399056.1">
    <property type="nucleotide sequence ID" value="XM_004398999.1"/>
</dbReference>
<dbReference type="Pfam" id="PF17789">
    <property type="entry name" value="MG4"/>
    <property type="match status" value="1"/>
</dbReference>
<protein>
    <submittedName>
        <fullName evidence="4">Complement C3-like</fullName>
    </submittedName>
</protein>
<evidence type="ECO:0000259" key="2">
    <source>
        <dbReference type="SMART" id="SM01359"/>
    </source>
</evidence>
<dbReference type="InterPro" id="IPR008930">
    <property type="entry name" value="Terpenoid_cyclase/PrenylTrfase"/>
</dbReference>
<dbReference type="InterPro" id="IPR011626">
    <property type="entry name" value="Alpha-macroglobulin_TED"/>
</dbReference>
<dbReference type="Pfam" id="PF07678">
    <property type="entry name" value="TED_complement"/>
    <property type="match status" value="1"/>
</dbReference>
<dbReference type="Proteomes" id="UP000245340">
    <property type="component" value="Unplaced"/>
</dbReference>
<dbReference type="Gene3D" id="1.50.10.20">
    <property type="match status" value="1"/>
</dbReference>
<proteinExistence type="predicted"/>
<dbReference type="InterPro" id="IPR013783">
    <property type="entry name" value="Ig-like_fold"/>
</dbReference>
<feature type="domain" description="Alpha-2-macroglobulin bait region" evidence="2">
    <location>
        <begin position="18"/>
        <end position="169"/>
    </location>
</feature>